<feature type="modified residue" description="Phosphohistidine" evidence="7">
    <location>
        <position position="62"/>
    </location>
</feature>
<name>A0A2T1LUP2_9CHRO</name>
<evidence type="ECO:0000256" key="3">
    <source>
        <dbReference type="ARBA" id="ARBA00022553"/>
    </source>
</evidence>
<dbReference type="InterPro" id="IPR005467">
    <property type="entry name" value="His_kinase_dom"/>
</dbReference>
<dbReference type="PROSITE" id="PS50851">
    <property type="entry name" value="CHEW"/>
    <property type="match status" value="1"/>
</dbReference>
<evidence type="ECO:0000259" key="11">
    <source>
        <dbReference type="PROSITE" id="PS50851"/>
    </source>
</evidence>
<sequence length="813" mass="92501">MSENNLNLTNFSMLELFNIELDNQTEILNDNLLNLENYLKKNQLYSTSEIIPLLESLMRAAHSIKGAARIVEIDEVVKLAHLMEDYFSATISQNIIPQTQHIDQILEGVDLLQKINQEENLKLWITKNQDNFDQIKSNISHLLENQVNELLTPLITEKNNENFSENNEQKPLNLDDVFPDEEEDLESESPTQGDLYIYQQSEELSNLENSTFLNSQISTFKTSEIFTNQAAPEKDRYIRVSSDNLNRLMGLAGEALVEATALGPFTDSLMTLKKSQLELSKLLENLQYTLLIKCALNKETENYLKIIKQKERECREILNDRLNTLEQFTYRSINLSDRLYREVINSHMRPFADGIQGFPRMVRDIAKQLNKSVKLEIIGKSTPVDRDILAKLEVPLTHLLRNSIAHGIEAPDIRIQKGKTIEGIIRLEAAHRFGMLSINVSDDGAGIDLNQLKNRILEKKLVTPEMAQQLFETELIEFIFLPGFTTANEVTEISGRGVGLNIAKTMVEEVGGNIQAISKTDKGMSFHFQLPLTLSVIRTLLVEISGEAYAFPLTRIEQAVRVNMNEIFYAENKQYFTLNGKNIGLVRADQVLELPPSKFSSDSFSIVIVSDQHNCYGLIVDRFLGEKNLVIRPLDHRLGKVQDISAAALLEDGSPVLILDVLDIIHSVDKILTTSYLAQANYEPELSWTQLTFKILVVDDSITVRETEKKLLQNYGYQVDLAVDGIEAWNMIICGKYDLIISDVDMPRMNGIKLVQQIKNHPLFKETPVIIISYKDREEDRLQGLEAGADYYLTKESFQDDTLIKVVKELLEK</sequence>
<dbReference type="SMART" id="SM00260">
    <property type="entry name" value="CheW"/>
    <property type="match status" value="1"/>
</dbReference>
<dbReference type="InterPro" id="IPR051315">
    <property type="entry name" value="Bact_Chemotaxis_CheA"/>
</dbReference>
<dbReference type="FunFam" id="3.30.565.10:FF:000016">
    <property type="entry name" value="Chemotaxis protein CheA, putative"/>
    <property type="match status" value="1"/>
</dbReference>
<dbReference type="SMART" id="SM00073">
    <property type="entry name" value="HPT"/>
    <property type="match status" value="1"/>
</dbReference>
<dbReference type="Pfam" id="PF01627">
    <property type="entry name" value="Hpt"/>
    <property type="match status" value="1"/>
</dbReference>
<feature type="modified residue" description="4-aspartylphosphate" evidence="8">
    <location>
        <position position="743"/>
    </location>
</feature>
<dbReference type="PANTHER" id="PTHR43395">
    <property type="entry name" value="SENSOR HISTIDINE KINASE CHEA"/>
    <property type="match status" value="1"/>
</dbReference>
<keyword evidence="14" id="KW-1185">Reference proteome</keyword>
<dbReference type="PROSITE" id="PS50894">
    <property type="entry name" value="HPT"/>
    <property type="match status" value="1"/>
</dbReference>
<dbReference type="Proteomes" id="UP000239001">
    <property type="component" value="Unassembled WGS sequence"/>
</dbReference>
<dbReference type="CDD" id="cd00088">
    <property type="entry name" value="HPT"/>
    <property type="match status" value="1"/>
</dbReference>
<dbReference type="SUPFAM" id="SSF55874">
    <property type="entry name" value="ATPase domain of HSP90 chaperone/DNA topoisomerase II/histidine kinase"/>
    <property type="match status" value="1"/>
</dbReference>
<reference evidence="13 14" key="1">
    <citation type="submission" date="2018-03" db="EMBL/GenBank/DDBJ databases">
        <title>The ancient ancestry and fast evolution of plastids.</title>
        <authorList>
            <person name="Moore K.R."/>
            <person name="Magnabosco C."/>
            <person name="Momper L."/>
            <person name="Gold D.A."/>
            <person name="Bosak T."/>
            <person name="Fournier G.P."/>
        </authorList>
    </citation>
    <scope>NUCLEOTIDE SEQUENCE [LARGE SCALE GENOMIC DNA]</scope>
    <source>
        <strain evidence="13 14">CCALA 016</strain>
    </source>
</reference>
<evidence type="ECO:0000256" key="4">
    <source>
        <dbReference type="ARBA" id="ARBA00022679"/>
    </source>
</evidence>
<comment type="caution">
    <text evidence="13">The sequence shown here is derived from an EMBL/GenBank/DDBJ whole genome shotgun (WGS) entry which is preliminary data.</text>
</comment>
<reference evidence="13 14" key="2">
    <citation type="submission" date="2018-03" db="EMBL/GenBank/DDBJ databases">
        <authorList>
            <person name="Keele B.F."/>
        </authorList>
    </citation>
    <scope>NUCLEOTIDE SEQUENCE [LARGE SCALE GENOMIC DNA]</scope>
    <source>
        <strain evidence="13 14">CCALA 016</strain>
    </source>
</reference>
<dbReference type="EMBL" id="PXOH01000021">
    <property type="protein sequence ID" value="PSF35282.1"/>
    <property type="molecule type" value="Genomic_DNA"/>
</dbReference>
<dbReference type="Gene3D" id="1.20.120.160">
    <property type="entry name" value="HPT domain"/>
    <property type="match status" value="1"/>
</dbReference>
<dbReference type="PROSITE" id="PS50110">
    <property type="entry name" value="RESPONSE_REGULATORY"/>
    <property type="match status" value="1"/>
</dbReference>
<evidence type="ECO:0000256" key="1">
    <source>
        <dbReference type="ARBA" id="ARBA00000085"/>
    </source>
</evidence>
<dbReference type="InterPro" id="IPR011006">
    <property type="entry name" value="CheY-like_superfamily"/>
</dbReference>
<dbReference type="Gene3D" id="3.40.50.2300">
    <property type="match status" value="1"/>
</dbReference>
<keyword evidence="6" id="KW-0902">Two-component regulatory system</keyword>
<feature type="domain" description="Response regulatory" evidence="10">
    <location>
        <begin position="694"/>
        <end position="810"/>
    </location>
</feature>
<dbReference type="Gene3D" id="3.30.565.10">
    <property type="entry name" value="Histidine kinase-like ATPase, C-terminal domain"/>
    <property type="match status" value="1"/>
</dbReference>
<dbReference type="AlphaFoldDB" id="A0A2T1LUP2"/>
<dbReference type="Pfam" id="PF00072">
    <property type="entry name" value="Response_reg"/>
    <property type="match status" value="1"/>
</dbReference>
<evidence type="ECO:0000259" key="10">
    <source>
        <dbReference type="PROSITE" id="PS50110"/>
    </source>
</evidence>
<evidence type="ECO:0000259" key="12">
    <source>
        <dbReference type="PROSITE" id="PS50894"/>
    </source>
</evidence>
<dbReference type="InterPro" id="IPR004358">
    <property type="entry name" value="Sig_transdc_His_kin-like_C"/>
</dbReference>
<dbReference type="SUPFAM" id="SSF47226">
    <property type="entry name" value="Histidine-containing phosphotransfer domain, HPT domain"/>
    <property type="match status" value="1"/>
</dbReference>
<gene>
    <name evidence="13" type="ORF">C7H19_17135</name>
</gene>
<comment type="catalytic activity">
    <reaction evidence="1">
        <text>ATP + protein L-histidine = ADP + protein N-phospho-L-histidine.</text>
        <dbReference type="EC" id="2.7.13.3"/>
    </reaction>
</comment>
<dbReference type="PROSITE" id="PS50109">
    <property type="entry name" value="HIS_KIN"/>
    <property type="match status" value="1"/>
</dbReference>
<dbReference type="EC" id="2.7.13.3" evidence="2"/>
<evidence type="ECO:0000256" key="7">
    <source>
        <dbReference type="PROSITE-ProRule" id="PRU00110"/>
    </source>
</evidence>
<dbReference type="PRINTS" id="PR00344">
    <property type="entry name" value="BCTRLSENSOR"/>
</dbReference>
<dbReference type="GO" id="GO:0006935">
    <property type="term" value="P:chemotaxis"/>
    <property type="evidence" value="ECO:0007669"/>
    <property type="project" value="InterPro"/>
</dbReference>
<dbReference type="Pfam" id="PF01584">
    <property type="entry name" value="CheW"/>
    <property type="match status" value="1"/>
</dbReference>
<dbReference type="GO" id="GO:0000160">
    <property type="term" value="P:phosphorelay signal transduction system"/>
    <property type="evidence" value="ECO:0007669"/>
    <property type="project" value="UniProtKB-KW"/>
</dbReference>
<accession>A0A2T1LUP2</accession>
<dbReference type="InterPro" id="IPR036890">
    <property type="entry name" value="HATPase_C_sf"/>
</dbReference>
<dbReference type="RefSeq" id="WP_106458142.1">
    <property type="nucleotide sequence ID" value="NZ_PXOH01000021.1"/>
</dbReference>
<feature type="domain" description="Histidine kinase" evidence="9">
    <location>
        <begin position="274"/>
        <end position="534"/>
    </location>
</feature>
<dbReference type="InterPro" id="IPR008207">
    <property type="entry name" value="Sig_transdc_His_kin_Hpt_dom"/>
</dbReference>
<dbReference type="SMART" id="SM00387">
    <property type="entry name" value="HATPase_c"/>
    <property type="match status" value="1"/>
</dbReference>
<dbReference type="SUPFAM" id="SSF52172">
    <property type="entry name" value="CheY-like"/>
    <property type="match status" value="1"/>
</dbReference>
<dbReference type="SUPFAM" id="SSF50341">
    <property type="entry name" value="CheW-like"/>
    <property type="match status" value="1"/>
</dbReference>
<protein>
    <recommendedName>
        <fullName evidence="2">histidine kinase</fullName>
        <ecNumber evidence="2">2.7.13.3</ecNumber>
    </recommendedName>
</protein>
<feature type="domain" description="CheW-like" evidence="11">
    <location>
        <begin position="536"/>
        <end position="670"/>
    </location>
</feature>
<evidence type="ECO:0000256" key="2">
    <source>
        <dbReference type="ARBA" id="ARBA00012438"/>
    </source>
</evidence>
<dbReference type="InterPro" id="IPR001789">
    <property type="entry name" value="Sig_transdc_resp-reg_receiver"/>
</dbReference>
<dbReference type="Pfam" id="PF02518">
    <property type="entry name" value="HATPase_c"/>
    <property type="match status" value="1"/>
</dbReference>
<evidence type="ECO:0000313" key="14">
    <source>
        <dbReference type="Proteomes" id="UP000239001"/>
    </source>
</evidence>
<evidence type="ECO:0000256" key="5">
    <source>
        <dbReference type="ARBA" id="ARBA00022777"/>
    </source>
</evidence>
<feature type="domain" description="HPt" evidence="12">
    <location>
        <begin position="6"/>
        <end position="119"/>
    </location>
</feature>
<dbReference type="InterPro" id="IPR002545">
    <property type="entry name" value="CheW-lke_dom"/>
</dbReference>
<dbReference type="GO" id="GO:0004673">
    <property type="term" value="F:protein histidine kinase activity"/>
    <property type="evidence" value="ECO:0007669"/>
    <property type="project" value="UniProtKB-EC"/>
</dbReference>
<organism evidence="13 14">
    <name type="scientific">Aphanothece hegewaldii CCALA 016</name>
    <dbReference type="NCBI Taxonomy" id="2107694"/>
    <lineage>
        <taxon>Bacteria</taxon>
        <taxon>Bacillati</taxon>
        <taxon>Cyanobacteriota</taxon>
        <taxon>Cyanophyceae</taxon>
        <taxon>Oscillatoriophycideae</taxon>
        <taxon>Chroococcales</taxon>
        <taxon>Aphanothecaceae</taxon>
        <taxon>Aphanothece</taxon>
    </lineage>
</organism>
<dbReference type="InterPro" id="IPR036061">
    <property type="entry name" value="CheW-like_dom_sf"/>
</dbReference>
<dbReference type="SMART" id="SM00448">
    <property type="entry name" value="REC"/>
    <property type="match status" value="1"/>
</dbReference>
<keyword evidence="4" id="KW-0808">Transferase</keyword>
<dbReference type="InterPro" id="IPR003594">
    <property type="entry name" value="HATPase_dom"/>
</dbReference>
<dbReference type="Gene3D" id="2.30.30.40">
    <property type="entry name" value="SH3 Domains"/>
    <property type="match status" value="1"/>
</dbReference>
<evidence type="ECO:0000256" key="6">
    <source>
        <dbReference type="ARBA" id="ARBA00023012"/>
    </source>
</evidence>
<evidence type="ECO:0000313" key="13">
    <source>
        <dbReference type="EMBL" id="PSF35282.1"/>
    </source>
</evidence>
<evidence type="ECO:0000259" key="9">
    <source>
        <dbReference type="PROSITE" id="PS50109"/>
    </source>
</evidence>
<keyword evidence="5 13" id="KW-0418">Kinase</keyword>
<proteinExistence type="predicted"/>
<keyword evidence="3 8" id="KW-0597">Phosphoprotein</keyword>
<evidence type="ECO:0000256" key="8">
    <source>
        <dbReference type="PROSITE-ProRule" id="PRU00169"/>
    </source>
</evidence>
<dbReference type="OrthoDB" id="291966at2"/>
<dbReference type="InterPro" id="IPR036641">
    <property type="entry name" value="HPT_dom_sf"/>
</dbReference>
<dbReference type="PANTHER" id="PTHR43395:SF1">
    <property type="entry name" value="CHEMOTAXIS PROTEIN CHEA"/>
    <property type="match status" value="1"/>
</dbReference>